<organism evidence="2 3">
    <name type="scientific">Auricularia subglabra (strain TFB-10046 / SS5)</name>
    <name type="common">White-rot fungus</name>
    <name type="synonym">Auricularia delicata (strain TFB10046)</name>
    <dbReference type="NCBI Taxonomy" id="717982"/>
    <lineage>
        <taxon>Eukaryota</taxon>
        <taxon>Fungi</taxon>
        <taxon>Dikarya</taxon>
        <taxon>Basidiomycota</taxon>
        <taxon>Agaricomycotina</taxon>
        <taxon>Agaricomycetes</taxon>
        <taxon>Auriculariales</taxon>
        <taxon>Auriculariaceae</taxon>
        <taxon>Auricularia</taxon>
    </lineage>
</organism>
<reference evidence="3" key="1">
    <citation type="journal article" date="2012" name="Science">
        <title>The Paleozoic origin of enzymatic lignin decomposition reconstructed from 31 fungal genomes.</title>
        <authorList>
            <person name="Floudas D."/>
            <person name="Binder M."/>
            <person name="Riley R."/>
            <person name="Barry K."/>
            <person name="Blanchette R.A."/>
            <person name="Henrissat B."/>
            <person name="Martinez A.T."/>
            <person name="Otillar R."/>
            <person name="Spatafora J.W."/>
            <person name="Yadav J.S."/>
            <person name="Aerts A."/>
            <person name="Benoit I."/>
            <person name="Boyd A."/>
            <person name="Carlson A."/>
            <person name="Copeland A."/>
            <person name="Coutinho P.M."/>
            <person name="de Vries R.P."/>
            <person name="Ferreira P."/>
            <person name="Findley K."/>
            <person name="Foster B."/>
            <person name="Gaskell J."/>
            <person name="Glotzer D."/>
            <person name="Gorecki P."/>
            <person name="Heitman J."/>
            <person name="Hesse C."/>
            <person name="Hori C."/>
            <person name="Igarashi K."/>
            <person name="Jurgens J.A."/>
            <person name="Kallen N."/>
            <person name="Kersten P."/>
            <person name="Kohler A."/>
            <person name="Kuees U."/>
            <person name="Kumar T.K.A."/>
            <person name="Kuo A."/>
            <person name="LaButti K."/>
            <person name="Larrondo L.F."/>
            <person name="Lindquist E."/>
            <person name="Ling A."/>
            <person name="Lombard V."/>
            <person name="Lucas S."/>
            <person name="Lundell T."/>
            <person name="Martin R."/>
            <person name="McLaughlin D.J."/>
            <person name="Morgenstern I."/>
            <person name="Morin E."/>
            <person name="Murat C."/>
            <person name="Nagy L.G."/>
            <person name="Nolan M."/>
            <person name="Ohm R.A."/>
            <person name="Patyshakuliyeva A."/>
            <person name="Rokas A."/>
            <person name="Ruiz-Duenas F.J."/>
            <person name="Sabat G."/>
            <person name="Salamov A."/>
            <person name="Samejima M."/>
            <person name="Schmutz J."/>
            <person name="Slot J.C."/>
            <person name="St John F."/>
            <person name="Stenlid J."/>
            <person name="Sun H."/>
            <person name="Sun S."/>
            <person name="Syed K."/>
            <person name="Tsang A."/>
            <person name="Wiebenga A."/>
            <person name="Young D."/>
            <person name="Pisabarro A."/>
            <person name="Eastwood D.C."/>
            <person name="Martin F."/>
            <person name="Cullen D."/>
            <person name="Grigoriev I.V."/>
            <person name="Hibbett D.S."/>
        </authorList>
    </citation>
    <scope>NUCLEOTIDE SEQUENCE [LARGE SCALE GENOMIC DNA]</scope>
    <source>
        <strain evidence="3">TFB10046</strain>
    </source>
</reference>
<dbReference type="Proteomes" id="UP000006514">
    <property type="component" value="Unassembled WGS sequence"/>
</dbReference>
<feature type="region of interest" description="Disordered" evidence="1">
    <location>
        <begin position="71"/>
        <end position="113"/>
    </location>
</feature>
<gene>
    <name evidence="2" type="ORF">AURDEDRAFT_188816</name>
</gene>
<dbReference type="KEGG" id="adl:AURDEDRAFT_188816"/>
<accession>J0LEH3</accession>
<keyword evidence="3" id="KW-1185">Reference proteome</keyword>
<evidence type="ECO:0000313" key="2">
    <source>
        <dbReference type="EMBL" id="EJD35206.1"/>
    </source>
</evidence>
<proteinExistence type="predicted"/>
<name>J0LEH3_AURST</name>
<feature type="compositionally biased region" description="Polar residues" evidence="1">
    <location>
        <begin position="89"/>
        <end position="106"/>
    </location>
</feature>
<protein>
    <submittedName>
        <fullName evidence="2">Uncharacterized protein</fullName>
    </submittedName>
</protein>
<dbReference type="AlphaFoldDB" id="J0LEH3"/>
<sequence>MAIRRHNGRLQSSTAFVFAMYPVAGSRVEALKGGPRAPGCSTQISWSSRAGGPKGPGHCAHSPCRAQAAVGTSMAPRQQARSSFPEPASRTTRPGSPSLRTHPNCNSRRGSWRSGACRAARAGPRAPGVLLSSHSSCAWARLARPRTVRCSRRTTRSVCTDSRRYRAGPALRALRSAAARAPAPVP</sequence>
<dbReference type="EMBL" id="JH687900">
    <property type="protein sequence ID" value="EJD35206.1"/>
    <property type="molecule type" value="Genomic_DNA"/>
</dbReference>
<evidence type="ECO:0000256" key="1">
    <source>
        <dbReference type="SAM" id="MobiDB-lite"/>
    </source>
</evidence>
<feature type="non-terminal residue" evidence="2">
    <location>
        <position position="186"/>
    </location>
</feature>
<dbReference type="InParanoid" id="J0LEH3"/>
<evidence type="ECO:0000313" key="3">
    <source>
        <dbReference type="Proteomes" id="UP000006514"/>
    </source>
</evidence>